<comment type="caution">
    <text evidence="1">The sequence shown here is derived from an EMBL/GenBank/DDBJ whole genome shotgun (WGS) entry which is preliminary data.</text>
</comment>
<proteinExistence type="predicted"/>
<name>A0A7X5UY36_9SPHN</name>
<dbReference type="Proteomes" id="UP000564677">
    <property type="component" value="Unassembled WGS sequence"/>
</dbReference>
<dbReference type="AlphaFoldDB" id="A0A7X5UY36"/>
<evidence type="ECO:0000313" key="2">
    <source>
        <dbReference type="Proteomes" id="UP000564677"/>
    </source>
</evidence>
<evidence type="ECO:0000313" key="1">
    <source>
        <dbReference type="EMBL" id="NIJ64298.1"/>
    </source>
</evidence>
<reference evidence="1 2" key="1">
    <citation type="submission" date="2020-03" db="EMBL/GenBank/DDBJ databases">
        <title>Genomic Encyclopedia of Type Strains, Phase IV (KMG-IV): sequencing the most valuable type-strain genomes for metagenomic binning, comparative biology and taxonomic classification.</title>
        <authorList>
            <person name="Goeker M."/>
        </authorList>
    </citation>
    <scope>NUCLEOTIDE SEQUENCE [LARGE SCALE GENOMIC DNA]</scope>
    <source>
        <strain evidence="1 2">DSM 4733</strain>
    </source>
</reference>
<organism evidence="1 2">
    <name type="scientific">Sphingomonas leidyi</name>
    <dbReference type="NCBI Taxonomy" id="68569"/>
    <lineage>
        <taxon>Bacteria</taxon>
        <taxon>Pseudomonadati</taxon>
        <taxon>Pseudomonadota</taxon>
        <taxon>Alphaproteobacteria</taxon>
        <taxon>Sphingomonadales</taxon>
        <taxon>Sphingomonadaceae</taxon>
        <taxon>Sphingomonas</taxon>
    </lineage>
</organism>
<keyword evidence="2" id="KW-1185">Reference proteome</keyword>
<gene>
    <name evidence="1" type="ORF">FHR20_001229</name>
</gene>
<protein>
    <submittedName>
        <fullName evidence="1">Uncharacterized protein</fullName>
    </submittedName>
</protein>
<dbReference type="EMBL" id="JAASQV010000001">
    <property type="protein sequence ID" value="NIJ64298.1"/>
    <property type="molecule type" value="Genomic_DNA"/>
</dbReference>
<dbReference type="RefSeq" id="WP_167298679.1">
    <property type="nucleotide sequence ID" value="NZ_JAASQV010000001.1"/>
</dbReference>
<accession>A0A7X5UY36</accession>
<sequence length="111" mass="11990">MSVLIRGENRERLTVMGDIEAELRVPDGSDGRCWLSFSDGTLIEAAYGDDDDCRFAVSEEGAGITQIRREGGGDVLRLDWRVEWVTVAAAANAARASRGEPMPVLPGLLPS</sequence>